<keyword evidence="2 4" id="KW-0863">Zinc-finger</keyword>
<feature type="compositionally biased region" description="Polar residues" evidence="5">
    <location>
        <begin position="506"/>
        <end position="515"/>
    </location>
</feature>
<feature type="region of interest" description="Disordered" evidence="5">
    <location>
        <begin position="228"/>
        <end position="282"/>
    </location>
</feature>
<dbReference type="OrthoDB" id="8062037at2759"/>
<evidence type="ECO:0000259" key="6">
    <source>
        <dbReference type="PROSITE" id="PS50089"/>
    </source>
</evidence>
<organism evidence="7 8">
    <name type="scientific">Carpinus fangiana</name>
    <dbReference type="NCBI Taxonomy" id="176857"/>
    <lineage>
        <taxon>Eukaryota</taxon>
        <taxon>Viridiplantae</taxon>
        <taxon>Streptophyta</taxon>
        <taxon>Embryophyta</taxon>
        <taxon>Tracheophyta</taxon>
        <taxon>Spermatophyta</taxon>
        <taxon>Magnoliopsida</taxon>
        <taxon>eudicotyledons</taxon>
        <taxon>Gunneridae</taxon>
        <taxon>Pentapetalae</taxon>
        <taxon>rosids</taxon>
        <taxon>fabids</taxon>
        <taxon>Fagales</taxon>
        <taxon>Betulaceae</taxon>
        <taxon>Carpinus</taxon>
    </lineage>
</organism>
<dbReference type="CDD" id="cd16454">
    <property type="entry name" value="RING-H2_PA-TM-RING"/>
    <property type="match status" value="1"/>
</dbReference>
<evidence type="ECO:0000256" key="4">
    <source>
        <dbReference type="PROSITE-ProRule" id="PRU00175"/>
    </source>
</evidence>
<evidence type="ECO:0000256" key="1">
    <source>
        <dbReference type="ARBA" id="ARBA00022723"/>
    </source>
</evidence>
<evidence type="ECO:0000256" key="2">
    <source>
        <dbReference type="ARBA" id="ARBA00022771"/>
    </source>
</evidence>
<feature type="region of interest" description="Disordered" evidence="5">
    <location>
        <begin position="627"/>
        <end position="669"/>
    </location>
</feature>
<accession>A0A5N6REB8</accession>
<evidence type="ECO:0000256" key="5">
    <source>
        <dbReference type="SAM" id="MobiDB-lite"/>
    </source>
</evidence>
<reference evidence="7 8" key="1">
    <citation type="submission" date="2019-06" db="EMBL/GenBank/DDBJ databases">
        <title>A chromosomal-level reference genome of Carpinus fangiana (Coryloideae, Betulaceae).</title>
        <authorList>
            <person name="Yang X."/>
            <person name="Wang Z."/>
            <person name="Zhang L."/>
            <person name="Hao G."/>
            <person name="Liu J."/>
            <person name="Yang Y."/>
        </authorList>
    </citation>
    <scope>NUCLEOTIDE SEQUENCE [LARGE SCALE GENOMIC DNA]</scope>
    <source>
        <strain evidence="7">Cfa_2016G</strain>
        <tissue evidence="7">Leaf</tissue>
    </source>
</reference>
<dbReference type="Proteomes" id="UP000327013">
    <property type="component" value="Chromosome 6"/>
</dbReference>
<dbReference type="AlphaFoldDB" id="A0A5N6REB8"/>
<keyword evidence="3" id="KW-0862">Zinc</keyword>
<gene>
    <name evidence="7" type="ORF">FH972_014900</name>
</gene>
<evidence type="ECO:0000313" key="8">
    <source>
        <dbReference type="Proteomes" id="UP000327013"/>
    </source>
</evidence>
<keyword evidence="1" id="KW-0479">Metal-binding</keyword>
<keyword evidence="8" id="KW-1185">Reference proteome</keyword>
<dbReference type="InterPro" id="IPR001841">
    <property type="entry name" value="Znf_RING"/>
</dbReference>
<feature type="region of interest" description="Disordered" evidence="5">
    <location>
        <begin position="486"/>
        <end position="515"/>
    </location>
</feature>
<dbReference type="FunFam" id="3.30.40.10:FF:000594">
    <property type="entry name" value="RING/U-box superfamily protein"/>
    <property type="match status" value="1"/>
</dbReference>
<dbReference type="PANTHER" id="PTHR45931:SF25">
    <property type="entry name" value="E3 UBIQUITIN-PROTEIN LIGASE RLIM-LIKE ISOFORM X1"/>
    <property type="match status" value="1"/>
</dbReference>
<dbReference type="Pfam" id="PF13639">
    <property type="entry name" value="zf-RING_2"/>
    <property type="match status" value="1"/>
</dbReference>
<proteinExistence type="predicted"/>
<dbReference type="PANTHER" id="PTHR45931">
    <property type="entry name" value="SI:CH211-59O9.10"/>
    <property type="match status" value="1"/>
</dbReference>
<name>A0A5N6REB8_9ROSI</name>
<feature type="compositionally biased region" description="Polar residues" evidence="5">
    <location>
        <begin position="640"/>
        <end position="656"/>
    </location>
</feature>
<feature type="compositionally biased region" description="Polar residues" evidence="5">
    <location>
        <begin position="228"/>
        <end position="238"/>
    </location>
</feature>
<dbReference type="PROSITE" id="PS50089">
    <property type="entry name" value="ZF_RING_2"/>
    <property type="match status" value="1"/>
</dbReference>
<dbReference type="Gene3D" id="3.30.40.10">
    <property type="entry name" value="Zinc/RING finger domain, C3HC4 (zinc finger)"/>
    <property type="match status" value="1"/>
</dbReference>
<dbReference type="EMBL" id="CM017326">
    <property type="protein sequence ID" value="KAE8076237.1"/>
    <property type="molecule type" value="Genomic_DNA"/>
</dbReference>
<dbReference type="InterPro" id="IPR051834">
    <property type="entry name" value="RING_finger_E3_ligase"/>
</dbReference>
<dbReference type="GO" id="GO:0061630">
    <property type="term" value="F:ubiquitin protein ligase activity"/>
    <property type="evidence" value="ECO:0007669"/>
    <property type="project" value="TreeGrafter"/>
</dbReference>
<evidence type="ECO:0000256" key="3">
    <source>
        <dbReference type="ARBA" id="ARBA00022833"/>
    </source>
</evidence>
<protein>
    <recommendedName>
        <fullName evidence="6">RING-type domain-containing protein</fullName>
    </recommendedName>
</protein>
<sequence length="837" mass="92265">MGSWNGAIEGYKISYLNSTSVRLSLLDLNLRQDQNMEEMNIDEVVDVPDTPDRLAAHHIIGKECVGRECNSSLTASLRNPDIVDGKCMNGLRGRGRLVNDNGQNRRLIIRSRKNLSNDEPKGCGNSLVLSPSENTNASQNAHLFRRPVKDKSSIHKIRHSIGTENMDKGKGICPKFPSISSGCEEGTAFSDLTEQNGHRQKPKTIFPHDAFKDLLVEDKRKEQILTIDGSSSKASNNAYKGKEKLEDNVSKGPELAVAHGKGANMSNDSQHKTEKQMSKPVQSLTLPRVSGQKRLVRNGCISPHNIATRAKQLAEGQSTSSIAKQSPLGAVVSKSTPCLININDIVSEDNNGDRVKGKGVVIHPSTSKDQGDKIIHTTGRPVINNEDADGSSYAIRNTFGCSEGLGGWRSTRSRSRFTDHPLSDVVVPHSGRIDGVGSFISQQHKNRAEQRDAVSRINRRVHFDFAKESDAAQTASRIDSEVDRVAGSHHAANTLTRRQKKHKLTSRNPGECSTSVSDDSDIVFLGSSGENSRSSRLQTRQNWGGLDPVIEVDELSPEMRQTISRGLDCINIDDSDSRTRQVEADEMLARELQEQLYHEEPVVGAGGTDENLAWALPQEDVLHAASGGSHIESHPRGSLVSHSYRQPRSRPSQNPSIRRGAQARAPTSSRLAQLMRTQSRVPTSSRITQLRNHFSRHSPTVSSNRRNLRFPMDMDLDMRLDILEALEAAVGDISDMSMANHIFQVQRDFNENDYEMLLALDDNNHQHAGASANQINCLPQSAVQTDSSEEACAICLEIPTIGETIRHLPCLHKFHRDCIDPWLSRKASCPVCKSSIT</sequence>
<dbReference type="GO" id="GO:0006511">
    <property type="term" value="P:ubiquitin-dependent protein catabolic process"/>
    <property type="evidence" value="ECO:0007669"/>
    <property type="project" value="TreeGrafter"/>
</dbReference>
<feature type="compositionally biased region" description="Basic and acidic residues" evidence="5">
    <location>
        <begin position="240"/>
        <end position="249"/>
    </location>
</feature>
<evidence type="ECO:0000313" key="7">
    <source>
        <dbReference type="EMBL" id="KAE8076237.1"/>
    </source>
</evidence>
<dbReference type="GO" id="GO:0008270">
    <property type="term" value="F:zinc ion binding"/>
    <property type="evidence" value="ECO:0007669"/>
    <property type="project" value="UniProtKB-KW"/>
</dbReference>
<dbReference type="InterPro" id="IPR013083">
    <property type="entry name" value="Znf_RING/FYVE/PHD"/>
</dbReference>
<dbReference type="GO" id="GO:0005634">
    <property type="term" value="C:nucleus"/>
    <property type="evidence" value="ECO:0007669"/>
    <property type="project" value="TreeGrafter"/>
</dbReference>
<feature type="domain" description="RING-type" evidence="6">
    <location>
        <begin position="792"/>
        <end position="833"/>
    </location>
</feature>
<dbReference type="SMART" id="SM00184">
    <property type="entry name" value="RING"/>
    <property type="match status" value="1"/>
</dbReference>
<dbReference type="SUPFAM" id="SSF57850">
    <property type="entry name" value="RING/U-box"/>
    <property type="match status" value="1"/>
</dbReference>